<dbReference type="PANTHER" id="PTHR43649:SF31">
    <property type="entry name" value="SN-GLYCEROL-3-PHOSPHATE-BINDING PERIPLASMIC PROTEIN UGPB"/>
    <property type="match status" value="1"/>
</dbReference>
<evidence type="ECO:0000256" key="6">
    <source>
        <dbReference type="ARBA" id="ARBA00022729"/>
    </source>
</evidence>
<gene>
    <name evidence="9" type="ORF">NCTC12000_02421</name>
</gene>
<dbReference type="Proteomes" id="UP000254631">
    <property type="component" value="Unassembled WGS sequence"/>
</dbReference>
<evidence type="ECO:0000313" key="10">
    <source>
        <dbReference type="Proteomes" id="UP000254631"/>
    </source>
</evidence>
<keyword evidence="7" id="KW-0574">Periplasm</keyword>
<keyword evidence="6 8" id="KW-0732">Signal</keyword>
<name>A0A378K7A8_LEGPN</name>
<evidence type="ECO:0000256" key="7">
    <source>
        <dbReference type="ARBA" id="ARBA00022764"/>
    </source>
</evidence>
<comment type="similarity">
    <text evidence="2">Belongs to the bacterial solute-binding protein 1 family.</text>
</comment>
<comment type="subcellular location">
    <subcellularLocation>
        <location evidence="1">Periplasm</location>
    </subcellularLocation>
</comment>
<evidence type="ECO:0000256" key="2">
    <source>
        <dbReference type="ARBA" id="ARBA00008520"/>
    </source>
</evidence>
<evidence type="ECO:0000256" key="4">
    <source>
        <dbReference type="ARBA" id="ARBA00017470"/>
    </source>
</evidence>
<dbReference type="InterPro" id="IPR006061">
    <property type="entry name" value="SBP_1_CS"/>
</dbReference>
<dbReference type="EMBL" id="UGOL01000001">
    <property type="protein sequence ID" value="STX80409.1"/>
    <property type="molecule type" value="Genomic_DNA"/>
</dbReference>
<feature type="chain" id="PRO_5016796421" description="sn-glycerol-3-phosphate-binding periplasmic protein UgpB" evidence="8">
    <location>
        <begin position="20"/>
        <end position="437"/>
    </location>
</feature>
<organism evidence="9 10">
    <name type="scientific">Legionella pneumophila</name>
    <dbReference type="NCBI Taxonomy" id="446"/>
    <lineage>
        <taxon>Bacteria</taxon>
        <taxon>Pseudomonadati</taxon>
        <taxon>Pseudomonadota</taxon>
        <taxon>Gammaproteobacteria</taxon>
        <taxon>Legionellales</taxon>
        <taxon>Legionellaceae</taxon>
        <taxon>Legionella</taxon>
    </lineage>
</organism>
<keyword evidence="5" id="KW-0813">Transport</keyword>
<evidence type="ECO:0000256" key="1">
    <source>
        <dbReference type="ARBA" id="ARBA00004418"/>
    </source>
</evidence>
<protein>
    <recommendedName>
        <fullName evidence="4">sn-glycerol-3-phosphate-binding periplasmic protein UgpB</fullName>
    </recommendedName>
</protein>
<dbReference type="GO" id="GO:0042597">
    <property type="term" value="C:periplasmic space"/>
    <property type="evidence" value="ECO:0007669"/>
    <property type="project" value="UniProtKB-SubCell"/>
</dbReference>
<dbReference type="PROSITE" id="PS01037">
    <property type="entry name" value="SBP_BACTERIAL_1"/>
    <property type="match status" value="1"/>
</dbReference>
<evidence type="ECO:0000256" key="3">
    <source>
        <dbReference type="ARBA" id="ARBA00011557"/>
    </source>
</evidence>
<dbReference type="RefSeq" id="WP_027219273.1">
    <property type="nucleotide sequence ID" value="NZ_BAZA01000220.1"/>
</dbReference>
<dbReference type="InterPro" id="IPR006059">
    <property type="entry name" value="SBP"/>
</dbReference>
<reference evidence="9 10" key="1">
    <citation type="submission" date="2018-06" db="EMBL/GenBank/DDBJ databases">
        <authorList>
            <consortium name="Pathogen Informatics"/>
            <person name="Doyle S."/>
        </authorList>
    </citation>
    <scope>NUCLEOTIDE SEQUENCE [LARGE SCALE GENOMIC DNA]</scope>
    <source>
        <strain evidence="9 10">NCTC12000</strain>
    </source>
</reference>
<sequence>MKILFLLLLIFLSVIPAQAKPVELVFWHAMAGHLGDEVRLLADDFNKSQNQYRVKPIYKGNYTETLTNFAAAFRARQAPSIVQIFEVGTSIMLAPPGVIKPVDLLMSEQGISLPKDDFIQSVREFYSRDGQLMAMPFNLSAPVLYYNADILAKVGYGKHNFPQTWSAMEIMAEKIKKAGYDCTYTTAYPGWVLFESFLAIHGLPITQGNPASAAFHTPQLMAHFQRLKRWHDLHYFRYGGRVDDATILFTSSVCPLFSQSSGAYNSLSALVPFHLGVATMPLDTGASPIRHANVAGGAALWAVGGQTEEQYRGIARFFAFIAKPEVQKRWHEHTGYLPLGLKGIYANIVQSSQHPALLLARTDLEDNLPEKPYKHMGPQNQIRGINDEVLEAMFADLMSPEEALNEATIRANHLLLRFARNTQRERVVDDKVGKGLG</sequence>
<comment type="subunit">
    <text evidence="3">The complex is composed of two ATP-binding proteins (UgpC), two transmembrane proteins (UgpA and UgpE) and a solute-binding protein (UgpB).</text>
</comment>
<accession>A0A378K7A8</accession>
<dbReference type="Gene3D" id="3.40.190.10">
    <property type="entry name" value="Periplasmic binding protein-like II"/>
    <property type="match status" value="2"/>
</dbReference>
<evidence type="ECO:0000256" key="5">
    <source>
        <dbReference type="ARBA" id="ARBA00022448"/>
    </source>
</evidence>
<evidence type="ECO:0000256" key="8">
    <source>
        <dbReference type="SAM" id="SignalP"/>
    </source>
</evidence>
<dbReference type="PANTHER" id="PTHR43649">
    <property type="entry name" value="ARABINOSE-BINDING PROTEIN-RELATED"/>
    <property type="match status" value="1"/>
</dbReference>
<dbReference type="GO" id="GO:0055085">
    <property type="term" value="P:transmembrane transport"/>
    <property type="evidence" value="ECO:0007669"/>
    <property type="project" value="InterPro"/>
</dbReference>
<evidence type="ECO:0000313" key="9">
    <source>
        <dbReference type="EMBL" id="STX80409.1"/>
    </source>
</evidence>
<dbReference type="AlphaFoldDB" id="A0A378K7A8"/>
<proteinExistence type="inferred from homology"/>
<dbReference type="Pfam" id="PF13416">
    <property type="entry name" value="SBP_bac_8"/>
    <property type="match status" value="1"/>
</dbReference>
<dbReference type="SUPFAM" id="SSF53850">
    <property type="entry name" value="Periplasmic binding protein-like II"/>
    <property type="match status" value="1"/>
</dbReference>
<dbReference type="InterPro" id="IPR050490">
    <property type="entry name" value="Bact_solute-bd_prot1"/>
</dbReference>
<feature type="signal peptide" evidence="8">
    <location>
        <begin position="1"/>
        <end position="19"/>
    </location>
</feature>